<evidence type="ECO:0000256" key="1">
    <source>
        <dbReference type="SAM" id="MobiDB-lite"/>
    </source>
</evidence>
<dbReference type="EMBL" id="JACGCM010000938">
    <property type="protein sequence ID" value="KAF6164176.1"/>
    <property type="molecule type" value="Genomic_DNA"/>
</dbReference>
<proteinExistence type="predicted"/>
<dbReference type="Proteomes" id="UP000541444">
    <property type="component" value="Unassembled WGS sequence"/>
</dbReference>
<name>A0A7J7NAJ4_9MAGN</name>
<reference evidence="2 3" key="1">
    <citation type="journal article" date="2020" name="IScience">
        <title>Genome Sequencing of the Endangered Kingdonia uniflora (Circaeasteraceae, Ranunculales) Reveals Potential Mechanisms of Evolutionary Specialization.</title>
        <authorList>
            <person name="Sun Y."/>
            <person name="Deng T."/>
            <person name="Zhang A."/>
            <person name="Moore M.J."/>
            <person name="Landis J.B."/>
            <person name="Lin N."/>
            <person name="Zhang H."/>
            <person name="Zhang X."/>
            <person name="Huang J."/>
            <person name="Zhang X."/>
            <person name="Sun H."/>
            <person name="Wang H."/>
        </authorList>
    </citation>
    <scope>NUCLEOTIDE SEQUENCE [LARGE SCALE GENOMIC DNA]</scope>
    <source>
        <strain evidence="2">TB1705</strain>
        <tissue evidence="2">Leaf</tissue>
    </source>
</reference>
<organism evidence="2 3">
    <name type="scientific">Kingdonia uniflora</name>
    <dbReference type="NCBI Taxonomy" id="39325"/>
    <lineage>
        <taxon>Eukaryota</taxon>
        <taxon>Viridiplantae</taxon>
        <taxon>Streptophyta</taxon>
        <taxon>Embryophyta</taxon>
        <taxon>Tracheophyta</taxon>
        <taxon>Spermatophyta</taxon>
        <taxon>Magnoliopsida</taxon>
        <taxon>Ranunculales</taxon>
        <taxon>Circaeasteraceae</taxon>
        <taxon>Kingdonia</taxon>
    </lineage>
</organism>
<feature type="compositionally biased region" description="Basic residues" evidence="1">
    <location>
        <begin position="98"/>
        <end position="107"/>
    </location>
</feature>
<dbReference type="AlphaFoldDB" id="A0A7J7NAJ4"/>
<evidence type="ECO:0000313" key="2">
    <source>
        <dbReference type="EMBL" id="KAF6164176.1"/>
    </source>
</evidence>
<sequence length="195" mass="22224">MESIFANRVATGKYATAPARDDFIDTATSDVTADLNMKDENNVPTGQADFIEDTNTYFTDHHFEPSQAKHSTPQTEQYTPYHFAQSAPQPIQSASHSKSSHRSGKNKQKVEDILDKFDQLIEVIKMQGEREELAKQDTRRNTLLEVLHILQEMELLGYLTTVEMTKACLKFTEHIKYADMFVGLATLESKKLYLM</sequence>
<protein>
    <submittedName>
        <fullName evidence="2">Uncharacterized protein</fullName>
    </submittedName>
</protein>
<accession>A0A7J7NAJ4</accession>
<comment type="caution">
    <text evidence="2">The sequence shown here is derived from an EMBL/GenBank/DDBJ whole genome shotgun (WGS) entry which is preliminary data.</text>
</comment>
<gene>
    <name evidence="2" type="ORF">GIB67_010146</name>
</gene>
<evidence type="ECO:0000313" key="3">
    <source>
        <dbReference type="Proteomes" id="UP000541444"/>
    </source>
</evidence>
<feature type="region of interest" description="Disordered" evidence="1">
    <location>
        <begin position="86"/>
        <end position="108"/>
    </location>
</feature>
<keyword evidence="3" id="KW-1185">Reference proteome</keyword>